<dbReference type="GO" id="GO:0004633">
    <property type="term" value="F:phosphopantothenoylcysteine decarboxylase activity"/>
    <property type="evidence" value="ECO:0007669"/>
    <property type="project" value="TreeGrafter"/>
</dbReference>
<gene>
    <name evidence="2" type="ORF">GCM10010123_12470</name>
</gene>
<comment type="caution">
    <text evidence="2">The sequence shown here is derived from an EMBL/GenBank/DDBJ whole genome shotgun (WGS) entry which is preliminary data.</text>
</comment>
<dbReference type="AlphaFoldDB" id="A0A8J3F888"/>
<evidence type="ECO:0000259" key="1">
    <source>
        <dbReference type="Pfam" id="PF02441"/>
    </source>
</evidence>
<proteinExistence type="predicted"/>
<evidence type="ECO:0000313" key="2">
    <source>
        <dbReference type="EMBL" id="GGJ84347.1"/>
    </source>
</evidence>
<reference evidence="2" key="1">
    <citation type="journal article" date="2014" name="Int. J. Syst. Evol. Microbiol.">
        <title>Complete genome sequence of Corynebacterium casei LMG S-19264T (=DSM 44701T), isolated from a smear-ripened cheese.</title>
        <authorList>
            <consortium name="US DOE Joint Genome Institute (JGI-PGF)"/>
            <person name="Walter F."/>
            <person name="Albersmeier A."/>
            <person name="Kalinowski J."/>
            <person name="Ruckert C."/>
        </authorList>
    </citation>
    <scope>NUCLEOTIDE SEQUENCE</scope>
    <source>
        <strain evidence="2">JCM 3090</strain>
    </source>
</reference>
<reference evidence="2" key="2">
    <citation type="submission" date="2020-09" db="EMBL/GenBank/DDBJ databases">
        <authorList>
            <person name="Sun Q."/>
            <person name="Ohkuma M."/>
        </authorList>
    </citation>
    <scope>NUCLEOTIDE SEQUENCE</scope>
    <source>
        <strain evidence="2">JCM 3090</strain>
    </source>
</reference>
<keyword evidence="3" id="KW-1185">Reference proteome</keyword>
<dbReference type="PANTHER" id="PTHR14359:SF6">
    <property type="entry name" value="PHOSPHOPANTOTHENOYLCYSTEINE DECARBOXYLASE"/>
    <property type="match status" value="1"/>
</dbReference>
<organism evidence="2 3">
    <name type="scientific">Pilimelia anulata</name>
    <dbReference type="NCBI Taxonomy" id="53371"/>
    <lineage>
        <taxon>Bacteria</taxon>
        <taxon>Bacillati</taxon>
        <taxon>Actinomycetota</taxon>
        <taxon>Actinomycetes</taxon>
        <taxon>Micromonosporales</taxon>
        <taxon>Micromonosporaceae</taxon>
        <taxon>Pilimelia</taxon>
    </lineage>
</organism>
<name>A0A8J3F888_9ACTN</name>
<dbReference type="GO" id="GO:0010181">
    <property type="term" value="F:FMN binding"/>
    <property type="evidence" value="ECO:0007669"/>
    <property type="project" value="TreeGrafter"/>
</dbReference>
<dbReference type="SUPFAM" id="SSF52507">
    <property type="entry name" value="Homo-oligomeric flavin-containing Cys decarboxylases, HFCD"/>
    <property type="match status" value="1"/>
</dbReference>
<accession>A0A8J3F888</accession>
<dbReference type="RefSeq" id="WP_189169073.1">
    <property type="nucleotide sequence ID" value="NZ_BMQB01000002.1"/>
</dbReference>
<dbReference type="Pfam" id="PF02441">
    <property type="entry name" value="Flavoprotein"/>
    <property type="match status" value="1"/>
</dbReference>
<dbReference type="PANTHER" id="PTHR14359">
    <property type="entry name" value="HOMO-OLIGOMERIC FLAVIN CONTAINING CYS DECARBOXYLASE FAMILY"/>
    <property type="match status" value="1"/>
</dbReference>
<dbReference type="GO" id="GO:0015937">
    <property type="term" value="P:coenzyme A biosynthetic process"/>
    <property type="evidence" value="ECO:0007669"/>
    <property type="project" value="TreeGrafter"/>
</dbReference>
<feature type="domain" description="Flavoprotein" evidence="1">
    <location>
        <begin position="23"/>
        <end position="145"/>
    </location>
</feature>
<dbReference type="EMBL" id="BMQB01000002">
    <property type="protein sequence ID" value="GGJ84347.1"/>
    <property type="molecule type" value="Genomic_DNA"/>
</dbReference>
<dbReference type="InterPro" id="IPR003382">
    <property type="entry name" value="Flavoprotein"/>
</dbReference>
<dbReference type="Proteomes" id="UP000649739">
    <property type="component" value="Unassembled WGS sequence"/>
</dbReference>
<evidence type="ECO:0000313" key="3">
    <source>
        <dbReference type="Proteomes" id="UP000649739"/>
    </source>
</evidence>
<dbReference type="InterPro" id="IPR036551">
    <property type="entry name" value="Flavin_trans-like"/>
</dbReference>
<protein>
    <submittedName>
        <fullName evidence="2">Flavoprotein</fullName>
    </submittedName>
</protein>
<sequence>MSPPLTLYALVCAALPAGDVGVLVDHAARTGWRTCVVTTPQARDFVDVPELEKRTGYPVRSSYKHPAEDDVHPPPDALVLAPATFNTINKWRVGITDTLVLGLLTEQLGLGRPVIAAPFTNRAMATHPAYGESLALLAEWGVTVVQEEGSLANPGAADPAGFPWAGVCAALDRVRAQTAHTVPAW</sequence>
<dbReference type="Gene3D" id="3.40.50.1950">
    <property type="entry name" value="Flavin prenyltransferase-like"/>
    <property type="match status" value="1"/>
</dbReference>
<dbReference type="GO" id="GO:0071513">
    <property type="term" value="C:phosphopantothenoylcysteine decarboxylase complex"/>
    <property type="evidence" value="ECO:0007669"/>
    <property type="project" value="TreeGrafter"/>
</dbReference>